<comment type="subcellular location">
    <subcellularLocation>
        <location evidence="1">Endoplasmic reticulum membrane</location>
        <topology evidence="1">Multi-pass membrane protein</topology>
    </subcellularLocation>
    <subcellularLocation>
        <location evidence="10">Membrane</location>
        <topology evidence="10">Multi-pass membrane protein</topology>
    </subcellularLocation>
</comment>
<comment type="similarity">
    <text evidence="2 11">Belongs to the SecY/SEC61-alpha family.</text>
</comment>
<evidence type="ECO:0000256" key="12">
    <source>
        <dbReference type="SAM" id="Phobius"/>
    </source>
</evidence>
<evidence type="ECO:0000256" key="7">
    <source>
        <dbReference type="ARBA" id="ARBA00022989"/>
    </source>
</evidence>
<protein>
    <submittedName>
        <fullName evidence="14">SecY protein</fullName>
    </submittedName>
</protein>
<evidence type="ECO:0000256" key="9">
    <source>
        <dbReference type="ARBA" id="ARBA00023136"/>
    </source>
</evidence>
<feature type="transmembrane region" description="Helical" evidence="12">
    <location>
        <begin position="244"/>
        <end position="263"/>
    </location>
</feature>
<feature type="transmembrane region" description="Helical" evidence="12">
    <location>
        <begin position="120"/>
        <end position="139"/>
    </location>
</feature>
<dbReference type="InterPro" id="IPR030659">
    <property type="entry name" value="SecY_CS"/>
</dbReference>
<dbReference type="InterPro" id="IPR002208">
    <property type="entry name" value="SecY/SEC61-alpha"/>
</dbReference>
<evidence type="ECO:0000256" key="11">
    <source>
        <dbReference type="RuleBase" id="RU004349"/>
    </source>
</evidence>
<dbReference type="Gene3D" id="1.10.3370.10">
    <property type="entry name" value="SecY subunit domain"/>
    <property type="match status" value="1"/>
</dbReference>
<dbReference type="NCBIfam" id="NF006341">
    <property type="entry name" value="PRK08568.1-5"/>
    <property type="match status" value="1"/>
</dbReference>
<feature type="transmembrane region" description="Helical" evidence="12">
    <location>
        <begin position="145"/>
        <end position="167"/>
    </location>
</feature>
<dbReference type="FunFam" id="1.10.3370.10:FF:000002">
    <property type="entry name" value="Transport Sec61 subunit alpha isoform 2"/>
    <property type="match status" value="1"/>
</dbReference>
<evidence type="ECO:0000256" key="1">
    <source>
        <dbReference type="ARBA" id="ARBA00004477"/>
    </source>
</evidence>
<dbReference type="PIRSF" id="PIRSF004557">
    <property type="entry name" value="SecY"/>
    <property type="match status" value="1"/>
</dbReference>
<dbReference type="PROSITE" id="PS00755">
    <property type="entry name" value="SECY_1"/>
    <property type="match status" value="1"/>
</dbReference>
<keyword evidence="9 12" id="KW-0472">Membrane</keyword>
<dbReference type="EMBL" id="ML996565">
    <property type="protein sequence ID" value="KAF2762795.1"/>
    <property type="molecule type" value="Genomic_DNA"/>
</dbReference>
<sequence>MSGLRFLDLVKPFTPIVPEIALPETKTPFNQRLVWTGVTLLIFLVMSQMPLYGIVSSDTSDPLYWLRMMMASNRGTLMELGITPIISSGMVFQLLAGTHLIDVNLDLKSDRELYQTAQKLLAIILSFGQACVYVLTGLYGPPSDLGAGICVLLIVQLIISGLIVILLDELLQKGYGLGSGISLFIATNICESIVWKAFSPTTINTGRGPEFEGAIIALFHLLMTWQNKQLALREAFYRQNLPNIMNLLATVVVFGAVIYLQGFRVEIPVKSSRQRGMRGSYPVRLFYTSNMPIMLQSALSSNIFIVSQMLYQRFSDNLLVRLIGVWEPREGSAQLYAASGLAYYMSPPLNFTEALYDPVKTGVFIAYMLTACAVFSKTWIEVSGSSPRDVAKQLKEQGLVMAGHREESMYKELKRVIPTAAAFGGACIGALSVGSDLLGALGSGTGILLAVTIIYSYFEIAAKEGDMAGLKGMVMG</sequence>
<evidence type="ECO:0000256" key="4">
    <source>
        <dbReference type="ARBA" id="ARBA00022692"/>
    </source>
</evidence>
<evidence type="ECO:0000256" key="6">
    <source>
        <dbReference type="ARBA" id="ARBA00022927"/>
    </source>
</evidence>
<evidence type="ECO:0000256" key="10">
    <source>
        <dbReference type="RuleBase" id="RU003484"/>
    </source>
</evidence>
<dbReference type="Pfam" id="PF10559">
    <property type="entry name" value="Plug_translocon"/>
    <property type="match status" value="1"/>
</dbReference>
<organism evidence="14 15">
    <name type="scientific">Pseudovirgaria hyperparasitica</name>
    <dbReference type="NCBI Taxonomy" id="470096"/>
    <lineage>
        <taxon>Eukaryota</taxon>
        <taxon>Fungi</taxon>
        <taxon>Dikarya</taxon>
        <taxon>Ascomycota</taxon>
        <taxon>Pezizomycotina</taxon>
        <taxon>Dothideomycetes</taxon>
        <taxon>Dothideomycetes incertae sedis</taxon>
        <taxon>Acrospermales</taxon>
        <taxon>Acrospermaceae</taxon>
        <taxon>Pseudovirgaria</taxon>
    </lineage>
</organism>
<feature type="transmembrane region" description="Helical" evidence="12">
    <location>
        <begin position="416"/>
        <end position="434"/>
    </location>
</feature>
<evidence type="ECO:0000256" key="8">
    <source>
        <dbReference type="ARBA" id="ARBA00023010"/>
    </source>
</evidence>
<dbReference type="PROSITE" id="PS00756">
    <property type="entry name" value="SECY_2"/>
    <property type="match status" value="1"/>
</dbReference>
<dbReference type="OrthoDB" id="420669at2759"/>
<evidence type="ECO:0000313" key="15">
    <source>
        <dbReference type="Proteomes" id="UP000799437"/>
    </source>
</evidence>
<evidence type="ECO:0000256" key="5">
    <source>
        <dbReference type="ARBA" id="ARBA00022824"/>
    </source>
</evidence>
<keyword evidence="7 12" id="KW-1133">Transmembrane helix</keyword>
<keyword evidence="5" id="KW-0256">Endoplasmic reticulum</keyword>
<feature type="transmembrane region" description="Helical" evidence="12">
    <location>
        <begin position="33"/>
        <end position="55"/>
    </location>
</feature>
<dbReference type="RefSeq" id="XP_033605246.1">
    <property type="nucleotide sequence ID" value="XM_033745099.1"/>
</dbReference>
<feature type="transmembrane region" description="Helical" evidence="12">
    <location>
        <begin position="440"/>
        <end position="458"/>
    </location>
</feature>
<keyword evidence="8 10" id="KW-0811">Translocation</keyword>
<dbReference type="GO" id="GO:0015031">
    <property type="term" value="P:protein transport"/>
    <property type="evidence" value="ECO:0007669"/>
    <property type="project" value="UniProtKB-KW"/>
</dbReference>
<feature type="domain" description="Translocon Sec61/SecY plug" evidence="13">
    <location>
        <begin position="41"/>
        <end position="75"/>
    </location>
</feature>
<dbReference type="GO" id="GO:0005789">
    <property type="term" value="C:endoplasmic reticulum membrane"/>
    <property type="evidence" value="ECO:0007669"/>
    <property type="project" value="UniProtKB-SubCell"/>
</dbReference>
<name>A0A6A6WKS2_9PEZI</name>
<dbReference type="NCBIfam" id="TIGR00967">
    <property type="entry name" value="3a0501s007"/>
    <property type="match status" value="1"/>
</dbReference>
<evidence type="ECO:0000259" key="13">
    <source>
        <dbReference type="Pfam" id="PF10559"/>
    </source>
</evidence>
<reference evidence="14" key="1">
    <citation type="journal article" date="2020" name="Stud. Mycol.">
        <title>101 Dothideomycetes genomes: a test case for predicting lifestyles and emergence of pathogens.</title>
        <authorList>
            <person name="Haridas S."/>
            <person name="Albert R."/>
            <person name="Binder M."/>
            <person name="Bloem J."/>
            <person name="Labutti K."/>
            <person name="Salamov A."/>
            <person name="Andreopoulos B."/>
            <person name="Baker S."/>
            <person name="Barry K."/>
            <person name="Bills G."/>
            <person name="Bluhm B."/>
            <person name="Cannon C."/>
            <person name="Castanera R."/>
            <person name="Culley D."/>
            <person name="Daum C."/>
            <person name="Ezra D."/>
            <person name="Gonzalez J."/>
            <person name="Henrissat B."/>
            <person name="Kuo A."/>
            <person name="Liang C."/>
            <person name="Lipzen A."/>
            <person name="Lutzoni F."/>
            <person name="Magnuson J."/>
            <person name="Mondo S."/>
            <person name="Nolan M."/>
            <person name="Ohm R."/>
            <person name="Pangilinan J."/>
            <person name="Park H.-J."/>
            <person name="Ramirez L."/>
            <person name="Alfaro M."/>
            <person name="Sun H."/>
            <person name="Tritt A."/>
            <person name="Yoshinaga Y."/>
            <person name="Zwiers L.-H."/>
            <person name="Turgeon B."/>
            <person name="Goodwin S."/>
            <person name="Spatafora J."/>
            <person name="Crous P."/>
            <person name="Grigoriev I."/>
        </authorList>
    </citation>
    <scope>NUCLEOTIDE SEQUENCE</scope>
    <source>
        <strain evidence="14">CBS 121739</strain>
    </source>
</reference>
<evidence type="ECO:0000256" key="3">
    <source>
        <dbReference type="ARBA" id="ARBA00022448"/>
    </source>
</evidence>
<dbReference type="PANTHER" id="PTHR10906">
    <property type="entry name" value="SECY/SEC61-ALPHA FAMILY MEMBER"/>
    <property type="match status" value="1"/>
</dbReference>
<accession>A0A6A6WKS2</accession>
<feature type="transmembrane region" description="Helical" evidence="12">
    <location>
        <begin position="75"/>
        <end position="100"/>
    </location>
</feature>
<gene>
    <name evidence="14" type="ORF">EJ05DRAFT_481679</name>
</gene>
<dbReference type="GeneID" id="54486153"/>
<keyword evidence="4 10" id="KW-0812">Transmembrane</keyword>
<dbReference type="SUPFAM" id="SSF103491">
    <property type="entry name" value="Preprotein translocase SecY subunit"/>
    <property type="match status" value="1"/>
</dbReference>
<dbReference type="AlphaFoldDB" id="A0A6A6WKS2"/>
<dbReference type="InterPro" id="IPR019561">
    <property type="entry name" value="Translocon_Sec61/SecY_plug_dom"/>
</dbReference>
<keyword evidence="3 10" id="KW-0813">Transport</keyword>
<evidence type="ECO:0000313" key="14">
    <source>
        <dbReference type="EMBL" id="KAF2762795.1"/>
    </source>
</evidence>
<dbReference type="InterPro" id="IPR023201">
    <property type="entry name" value="SecY_dom_sf"/>
</dbReference>
<evidence type="ECO:0000256" key="2">
    <source>
        <dbReference type="ARBA" id="ARBA00005751"/>
    </source>
</evidence>
<proteinExistence type="inferred from homology"/>
<dbReference type="Proteomes" id="UP000799437">
    <property type="component" value="Unassembled WGS sequence"/>
</dbReference>
<keyword evidence="15" id="KW-1185">Reference proteome</keyword>
<keyword evidence="6 10" id="KW-0653">Protein transport</keyword>
<feature type="transmembrane region" description="Helical" evidence="12">
    <location>
        <begin position="293"/>
        <end position="311"/>
    </location>
</feature>
<dbReference type="Pfam" id="PF00344">
    <property type="entry name" value="SecY"/>
    <property type="match status" value="1"/>
</dbReference>